<reference evidence="2 3" key="1">
    <citation type="journal article" date="2016" name="Nat. Commun.">
        <title>Thousands of microbial genomes shed light on interconnected biogeochemical processes in an aquifer system.</title>
        <authorList>
            <person name="Anantharaman K."/>
            <person name="Brown C.T."/>
            <person name="Hug L.A."/>
            <person name="Sharon I."/>
            <person name="Castelle C.J."/>
            <person name="Probst A.J."/>
            <person name="Thomas B.C."/>
            <person name="Singh A."/>
            <person name="Wilkins M.J."/>
            <person name="Karaoz U."/>
            <person name="Brodie E.L."/>
            <person name="Williams K.H."/>
            <person name="Hubbard S.S."/>
            <person name="Banfield J.F."/>
        </authorList>
    </citation>
    <scope>NUCLEOTIDE SEQUENCE [LARGE SCALE GENOMIC DNA]</scope>
</reference>
<accession>A0A1F6PDZ3</accession>
<name>A0A1F6PDZ3_9BACT</name>
<evidence type="ECO:0000313" key="2">
    <source>
        <dbReference type="EMBL" id="OGH94386.1"/>
    </source>
</evidence>
<gene>
    <name evidence="2" type="ORF">A2538_01120</name>
</gene>
<proteinExistence type="predicted"/>
<sequence>MPNNFFNKKLIGSFKQSAGSTGFNQDINLDTTFIASQVTSFIANKFGQGYGEVVIYNILILAMVKGVLVLIKKNSVKKIPKNQVKIDF</sequence>
<evidence type="ECO:0000256" key="1">
    <source>
        <dbReference type="SAM" id="Phobius"/>
    </source>
</evidence>
<keyword evidence="1" id="KW-0472">Membrane</keyword>
<protein>
    <submittedName>
        <fullName evidence="2">Uncharacterized protein</fullName>
    </submittedName>
</protein>
<keyword evidence="1" id="KW-0812">Transmembrane</keyword>
<evidence type="ECO:0000313" key="3">
    <source>
        <dbReference type="Proteomes" id="UP000178254"/>
    </source>
</evidence>
<comment type="caution">
    <text evidence="2">The sequence shown here is derived from an EMBL/GenBank/DDBJ whole genome shotgun (WGS) entry which is preliminary data.</text>
</comment>
<dbReference type="EMBL" id="MFRE01000009">
    <property type="protein sequence ID" value="OGH94386.1"/>
    <property type="molecule type" value="Genomic_DNA"/>
</dbReference>
<feature type="transmembrane region" description="Helical" evidence="1">
    <location>
        <begin position="53"/>
        <end position="71"/>
    </location>
</feature>
<dbReference type="AlphaFoldDB" id="A0A1F6PDZ3"/>
<organism evidence="2 3">
    <name type="scientific">Candidatus Magasanikbacteria bacterium RIFOXYD2_FULL_41_14</name>
    <dbReference type="NCBI Taxonomy" id="1798709"/>
    <lineage>
        <taxon>Bacteria</taxon>
        <taxon>Candidatus Magasanikiibacteriota</taxon>
    </lineage>
</organism>
<keyword evidence="1" id="KW-1133">Transmembrane helix</keyword>
<dbReference type="Proteomes" id="UP000178254">
    <property type="component" value="Unassembled WGS sequence"/>
</dbReference>